<dbReference type="AlphaFoldDB" id="A0A1Y6CQF4"/>
<organism evidence="1 2">
    <name type="scientific">Pseudobacteriovorax antillogorgiicola</name>
    <dbReference type="NCBI Taxonomy" id="1513793"/>
    <lineage>
        <taxon>Bacteria</taxon>
        <taxon>Pseudomonadati</taxon>
        <taxon>Bdellovibrionota</taxon>
        <taxon>Oligoflexia</taxon>
        <taxon>Oligoflexales</taxon>
        <taxon>Pseudobacteriovoracaceae</taxon>
        <taxon>Pseudobacteriovorax</taxon>
    </lineage>
</organism>
<protein>
    <submittedName>
        <fullName evidence="1">Uncharacterized protein</fullName>
    </submittedName>
</protein>
<dbReference type="Proteomes" id="UP000192907">
    <property type="component" value="Unassembled WGS sequence"/>
</dbReference>
<gene>
    <name evidence="1" type="ORF">SAMN06296036_13718</name>
</gene>
<dbReference type="RefSeq" id="WP_234996198.1">
    <property type="nucleotide sequence ID" value="NZ_FWZT01000037.1"/>
</dbReference>
<sequence length="166" mass="17789">MIIRKAIESSYWAMRKEGLSSLIASANGEGDFKALEKHLGEKPKYTYRATVRDGIGIIPISGPLFKKANLLTEVCGATSYELVLRDLHGFVEDDSIRLSFSISIVLAAKLAAAMSFQNISIGPEAASPLLPLSGAMVPQPAIGLRVPARKSMPQILPLLVALASKL</sequence>
<keyword evidence="2" id="KW-1185">Reference proteome</keyword>
<dbReference type="STRING" id="1513793.SAMN06296036_13718"/>
<reference evidence="2" key="1">
    <citation type="submission" date="2017-04" db="EMBL/GenBank/DDBJ databases">
        <authorList>
            <person name="Varghese N."/>
            <person name="Submissions S."/>
        </authorList>
    </citation>
    <scope>NUCLEOTIDE SEQUENCE [LARGE SCALE GENOMIC DNA]</scope>
    <source>
        <strain evidence="2">RKEM611</strain>
    </source>
</reference>
<name>A0A1Y6CQF4_9BACT</name>
<proteinExistence type="predicted"/>
<dbReference type="EMBL" id="FWZT01000037">
    <property type="protein sequence ID" value="SMF81587.1"/>
    <property type="molecule type" value="Genomic_DNA"/>
</dbReference>
<evidence type="ECO:0000313" key="1">
    <source>
        <dbReference type="EMBL" id="SMF81587.1"/>
    </source>
</evidence>
<accession>A0A1Y6CQF4</accession>
<evidence type="ECO:0000313" key="2">
    <source>
        <dbReference type="Proteomes" id="UP000192907"/>
    </source>
</evidence>